<evidence type="ECO:0000313" key="2">
    <source>
        <dbReference type="Proteomes" id="UP000230903"/>
    </source>
</evidence>
<accession>A0A2H0UMB3</accession>
<gene>
    <name evidence="1" type="primary">sodN</name>
    <name evidence="1" type="ORF">COU10_04060</name>
</gene>
<dbReference type="SUPFAM" id="SSF109770">
    <property type="entry name" value="Nickel-containing superoxide dismutase, NiSOD"/>
    <property type="match status" value="1"/>
</dbReference>
<dbReference type="InterPro" id="IPR036502">
    <property type="entry name" value="NiSOD_sf"/>
</dbReference>
<dbReference type="GO" id="GO:0004784">
    <property type="term" value="F:superoxide dismutase activity"/>
    <property type="evidence" value="ECO:0007669"/>
    <property type="project" value="InterPro"/>
</dbReference>
<dbReference type="InterPro" id="IPR014123">
    <property type="entry name" value="Superoxide_dismutase_Ni-type"/>
</dbReference>
<dbReference type="EMBL" id="PFBC01000062">
    <property type="protein sequence ID" value="PIR87552.1"/>
    <property type="molecule type" value="Genomic_DNA"/>
</dbReference>
<protein>
    <submittedName>
        <fullName evidence="1">Superoxide dismutase, Ni</fullName>
    </submittedName>
</protein>
<dbReference type="Gene3D" id="1.20.120.400">
    <property type="entry name" value="Nickel-containing superoxide dismutase"/>
    <property type="match status" value="1"/>
</dbReference>
<proteinExistence type="predicted"/>
<reference evidence="2" key="1">
    <citation type="submission" date="2017-09" db="EMBL/GenBank/DDBJ databases">
        <title>Depth-based differentiation of microbial function through sediment-hosted aquifers and enrichment of novel symbionts in the deep terrestrial subsurface.</title>
        <authorList>
            <person name="Probst A.J."/>
            <person name="Ladd B."/>
            <person name="Jarett J.K."/>
            <person name="Geller-Mcgrath D.E."/>
            <person name="Sieber C.M.K."/>
            <person name="Emerson J.B."/>
            <person name="Anantharaman K."/>
            <person name="Thomas B.C."/>
            <person name="Malmstrom R."/>
            <person name="Stieglmeier M."/>
            <person name="Klingl A."/>
            <person name="Woyke T."/>
            <person name="Ryan C.M."/>
            <person name="Banfield J.F."/>
        </authorList>
    </citation>
    <scope>NUCLEOTIDE SEQUENCE [LARGE SCALE GENOMIC DNA]</scope>
</reference>
<sequence length="159" mass="18511">MDFLKKLLPKVTAQAHCDVPCGIYDPTPAKIAVKTVQRMINQINELIPPPPADAKAMDHYFNDLVRRVTTKEEHAQICKKELLILWSDYFKPEHLEKYPDLHDKFWKATKLCSACKQDVDEEKANQLVSAVDQIAEIFYQTKNDPRRFESYKDVTDKLF</sequence>
<dbReference type="Pfam" id="PF09055">
    <property type="entry name" value="Sod_Ni"/>
    <property type="match status" value="1"/>
</dbReference>
<comment type="caution">
    <text evidence="1">The sequence shown here is derived from an EMBL/GenBank/DDBJ whole genome shotgun (WGS) entry which is preliminary data.</text>
</comment>
<dbReference type="AlphaFoldDB" id="A0A2H0UMB3"/>
<dbReference type="NCBIfam" id="TIGR02753">
    <property type="entry name" value="sodN"/>
    <property type="match status" value="1"/>
</dbReference>
<name>A0A2H0UMB3_9BACT</name>
<dbReference type="Proteomes" id="UP000230903">
    <property type="component" value="Unassembled WGS sequence"/>
</dbReference>
<evidence type="ECO:0000313" key="1">
    <source>
        <dbReference type="EMBL" id="PIR87552.1"/>
    </source>
</evidence>
<dbReference type="GO" id="GO:0016151">
    <property type="term" value="F:nickel cation binding"/>
    <property type="evidence" value="ECO:0007669"/>
    <property type="project" value="InterPro"/>
</dbReference>
<organism evidence="1 2">
    <name type="scientific">Candidatus Harrisonbacteria bacterium CG10_big_fil_rev_8_21_14_0_10_45_28</name>
    <dbReference type="NCBI Taxonomy" id="1974586"/>
    <lineage>
        <taxon>Bacteria</taxon>
        <taxon>Candidatus Harrisoniibacteriota</taxon>
    </lineage>
</organism>